<feature type="region of interest" description="Disordered" evidence="1">
    <location>
        <begin position="45"/>
        <end position="67"/>
    </location>
</feature>
<gene>
    <name evidence="2" type="ORF">Tci_003901</name>
</gene>
<reference evidence="2" key="1">
    <citation type="journal article" date="2019" name="Sci. Rep.">
        <title>Draft genome of Tanacetum cinerariifolium, the natural source of mosquito coil.</title>
        <authorList>
            <person name="Yamashiro T."/>
            <person name="Shiraishi A."/>
            <person name="Satake H."/>
            <person name="Nakayama K."/>
        </authorList>
    </citation>
    <scope>NUCLEOTIDE SEQUENCE</scope>
</reference>
<comment type="caution">
    <text evidence="2">The sequence shown here is derived from an EMBL/GenBank/DDBJ whole genome shotgun (WGS) entry which is preliminary data.</text>
</comment>
<dbReference type="CDD" id="cd09272">
    <property type="entry name" value="RNase_HI_RT_Ty1"/>
    <property type="match status" value="1"/>
</dbReference>
<name>A0A6L2J4H2_TANCI</name>
<evidence type="ECO:0000313" key="2">
    <source>
        <dbReference type="EMBL" id="GEU31923.1"/>
    </source>
</evidence>
<evidence type="ECO:0000256" key="1">
    <source>
        <dbReference type="SAM" id="MobiDB-lite"/>
    </source>
</evidence>
<accession>A0A6L2J4H2</accession>
<feature type="compositionally biased region" description="Basic and acidic residues" evidence="1">
    <location>
        <begin position="55"/>
        <end position="65"/>
    </location>
</feature>
<dbReference type="PANTHER" id="PTHR11439:SF509">
    <property type="entry name" value="RNA-DIRECTED DNA POLYMERASE"/>
    <property type="match status" value="1"/>
</dbReference>
<dbReference type="AlphaFoldDB" id="A0A6L2J4H2"/>
<protein>
    <submittedName>
        <fullName evidence="2">Retrovirus-related Pol polyprotein from transposon TNT 1-94</fullName>
    </submittedName>
</protein>
<sequence>MCSKFKISMMGKISFFLGLQISQSPRGIFLNQSKHALESLKKYGMKSSDPVDTPTVEKSKLDENPQGKAIDPTHYRRMVGTLMYLTASRPDVTLVVCMCARYQEKPTKKHLHVVKRIFKYLRGIVNRGLWYPKYSSIALTSYVDANYVGCQDTRRSTFGSMQLFRERLVSLSSKRQKSTAISNMEAEYIALSGCCPQVLSMRSQLTDYGLGFNKISTFHFIKEQVENGVVKIYFVNVEYQLADIFTKALCRERIEFLINKLGMLSFTPETLKQLAYETEE</sequence>
<proteinExistence type="predicted"/>
<organism evidence="2">
    <name type="scientific">Tanacetum cinerariifolium</name>
    <name type="common">Dalmatian daisy</name>
    <name type="synonym">Chrysanthemum cinerariifolium</name>
    <dbReference type="NCBI Taxonomy" id="118510"/>
    <lineage>
        <taxon>Eukaryota</taxon>
        <taxon>Viridiplantae</taxon>
        <taxon>Streptophyta</taxon>
        <taxon>Embryophyta</taxon>
        <taxon>Tracheophyta</taxon>
        <taxon>Spermatophyta</taxon>
        <taxon>Magnoliopsida</taxon>
        <taxon>eudicotyledons</taxon>
        <taxon>Gunneridae</taxon>
        <taxon>Pentapetalae</taxon>
        <taxon>asterids</taxon>
        <taxon>campanulids</taxon>
        <taxon>Asterales</taxon>
        <taxon>Asteraceae</taxon>
        <taxon>Asteroideae</taxon>
        <taxon>Anthemideae</taxon>
        <taxon>Anthemidinae</taxon>
        <taxon>Tanacetum</taxon>
    </lineage>
</organism>
<dbReference type="EMBL" id="BKCJ010000300">
    <property type="protein sequence ID" value="GEU31923.1"/>
    <property type="molecule type" value="Genomic_DNA"/>
</dbReference>
<dbReference type="PANTHER" id="PTHR11439">
    <property type="entry name" value="GAG-POL-RELATED RETROTRANSPOSON"/>
    <property type="match status" value="1"/>
</dbReference>